<comment type="catalytic activity">
    <reaction evidence="9">
        <text>DNA(n) + a 2'-deoxyribonucleoside 5'-triphosphate = DNA(n+1) + diphosphate</text>
        <dbReference type="Rhea" id="RHEA:22508"/>
        <dbReference type="Rhea" id="RHEA-COMP:17339"/>
        <dbReference type="Rhea" id="RHEA-COMP:17340"/>
        <dbReference type="ChEBI" id="CHEBI:33019"/>
        <dbReference type="ChEBI" id="CHEBI:61560"/>
        <dbReference type="ChEBI" id="CHEBI:173112"/>
        <dbReference type="EC" id="2.7.7.49"/>
    </reaction>
</comment>
<keyword evidence="12" id="KW-1185">Reference proteome</keyword>
<accession>A0A5M9H0H0</accession>
<comment type="similarity">
    <text evidence="8">Belongs to the bacterial reverse transcriptase family.</text>
</comment>
<keyword evidence="6 11" id="KW-0695">RNA-directed DNA polymerase</keyword>
<dbReference type="GO" id="GO:0046872">
    <property type="term" value="F:metal ion binding"/>
    <property type="evidence" value="ECO:0007669"/>
    <property type="project" value="UniProtKB-KW"/>
</dbReference>
<keyword evidence="2" id="KW-0808">Transferase</keyword>
<protein>
    <recommendedName>
        <fullName evidence="1">RNA-directed DNA polymerase</fullName>
        <ecNumber evidence="1">2.7.7.49</ecNumber>
    </recommendedName>
</protein>
<evidence type="ECO:0000256" key="3">
    <source>
        <dbReference type="ARBA" id="ARBA00022695"/>
    </source>
</evidence>
<evidence type="ECO:0000256" key="5">
    <source>
        <dbReference type="ARBA" id="ARBA00022842"/>
    </source>
</evidence>
<dbReference type="EC" id="2.7.7.49" evidence="1"/>
<dbReference type="Proteomes" id="UP000322918">
    <property type="component" value="Unassembled WGS sequence"/>
</dbReference>
<proteinExistence type="inferred from homology"/>
<dbReference type="InterPro" id="IPR051083">
    <property type="entry name" value="GrpII_Intron_Splice-Mob/Def"/>
</dbReference>
<feature type="domain" description="Reverse transcriptase" evidence="10">
    <location>
        <begin position="55"/>
        <end position="291"/>
    </location>
</feature>
<keyword evidence="5" id="KW-0460">Magnesium</keyword>
<dbReference type="PANTHER" id="PTHR34047:SF7">
    <property type="entry name" value="RNA-DIRECTED DNA POLYMERASE"/>
    <property type="match status" value="1"/>
</dbReference>
<dbReference type="OrthoDB" id="9780724at2"/>
<dbReference type="EMBL" id="VWNE01000026">
    <property type="protein sequence ID" value="KAA8480060.1"/>
    <property type="molecule type" value="Genomic_DNA"/>
</dbReference>
<name>A0A5M9H0H0_9SPHI</name>
<dbReference type="GO" id="GO:0003964">
    <property type="term" value="F:RNA-directed DNA polymerase activity"/>
    <property type="evidence" value="ECO:0007669"/>
    <property type="project" value="UniProtKB-KW"/>
</dbReference>
<sequence>MDYPLDDVLEAARDEGHTTLFVADIEAYVKYLTARQLPVIYSLAHLAISMGMNIDMMVRLAESNRRDYYKRFKLQKRAGGFRTIQSPDNPLRYIQRWILANILNKIPSHPACLGFDPTTSILKNATVHVNQKAILKIDLLRFFDSINEKRVYGIFKSIGFHPNLSVSLAKLCTIVHGKNFFSEFREHEVEIRDRIISDSTGILPQGGPTSPKLANLVARRLDSRLQGLCEKNGLKYSRYADDLTLSGDKDILERVRKTVYKIIRDEGFFPNLSKTRLLLRGQKFMVTGLDISNEKPRVSRKKKKEIEHHLYHCQKGVQRHIQKAKITQRNYKDWLLGSICFVHGIEPSVGKLYFSEFAKIEWPL</sequence>
<dbReference type="RefSeq" id="WP_141814972.1">
    <property type="nucleotide sequence ID" value="NZ_VFPL01000001.1"/>
</dbReference>
<reference evidence="11 12" key="1">
    <citation type="submission" date="2019-09" db="EMBL/GenBank/DDBJ databases">
        <title>Pararcticibacter amylolyticus gen. nov., sp. nov., isolated from a rottenly hemp rope, and reclassification of Pedobacter tournemirensis as Pararcticibacter tournemirensis comb. nov.</title>
        <authorList>
            <person name="Cai Y."/>
        </authorList>
    </citation>
    <scope>NUCLEOTIDE SEQUENCE [LARGE SCALE GENOMIC DNA]</scope>
    <source>
        <strain evidence="11 12">TF5-37.2-LB10</strain>
    </source>
</reference>
<dbReference type="GO" id="GO:0051607">
    <property type="term" value="P:defense response to virus"/>
    <property type="evidence" value="ECO:0007669"/>
    <property type="project" value="UniProtKB-KW"/>
</dbReference>
<evidence type="ECO:0000256" key="8">
    <source>
        <dbReference type="ARBA" id="ARBA00034120"/>
    </source>
</evidence>
<evidence type="ECO:0000256" key="2">
    <source>
        <dbReference type="ARBA" id="ARBA00022679"/>
    </source>
</evidence>
<evidence type="ECO:0000256" key="9">
    <source>
        <dbReference type="ARBA" id="ARBA00048173"/>
    </source>
</evidence>
<dbReference type="InterPro" id="IPR043502">
    <property type="entry name" value="DNA/RNA_pol_sf"/>
</dbReference>
<dbReference type="CDD" id="cd03487">
    <property type="entry name" value="RT_Bac_retron_II"/>
    <property type="match status" value="1"/>
</dbReference>
<evidence type="ECO:0000256" key="7">
    <source>
        <dbReference type="ARBA" id="ARBA00023118"/>
    </source>
</evidence>
<evidence type="ECO:0000259" key="10">
    <source>
        <dbReference type="PROSITE" id="PS50878"/>
    </source>
</evidence>
<dbReference type="SUPFAM" id="SSF56672">
    <property type="entry name" value="DNA/RNA polymerases"/>
    <property type="match status" value="1"/>
</dbReference>
<dbReference type="GO" id="GO:0003723">
    <property type="term" value="F:RNA binding"/>
    <property type="evidence" value="ECO:0007669"/>
    <property type="project" value="InterPro"/>
</dbReference>
<dbReference type="Pfam" id="PF00078">
    <property type="entry name" value="RVT_1"/>
    <property type="match status" value="1"/>
</dbReference>
<dbReference type="PANTHER" id="PTHR34047">
    <property type="entry name" value="NUCLEAR INTRON MATURASE 1, MITOCHONDRIAL-RELATED"/>
    <property type="match status" value="1"/>
</dbReference>
<evidence type="ECO:0000313" key="12">
    <source>
        <dbReference type="Proteomes" id="UP000322918"/>
    </source>
</evidence>
<dbReference type="InterPro" id="IPR000123">
    <property type="entry name" value="Reverse_transcriptase_msDNA"/>
</dbReference>
<dbReference type="PRINTS" id="PR00866">
    <property type="entry name" value="RNADNAPOLMS"/>
</dbReference>
<dbReference type="PROSITE" id="PS50878">
    <property type="entry name" value="RT_POL"/>
    <property type="match status" value="1"/>
</dbReference>
<organism evidence="11 12">
    <name type="scientific">Arcticibacter tournemirensis</name>
    <dbReference type="NCBI Taxonomy" id="699437"/>
    <lineage>
        <taxon>Bacteria</taxon>
        <taxon>Pseudomonadati</taxon>
        <taxon>Bacteroidota</taxon>
        <taxon>Sphingobacteriia</taxon>
        <taxon>Sphingobacteriales</taxon>
        <taxon>Sphingobacteriaceae</taxon>
        <taxon>Arcticibacter</taxon>
    </lineage>
</organism>
<evidence type="ECO:0000256" key="4">
    <source>
        <dbReference type="ARBA" id="ARBA00022723"/>
    </source>
</evidence>
<comment type="caution">
    <text evidence="11">The sequence shown here is derived from an EMBL/GenBank/DDBJ whole genome shotgun (WGS) entry which is preliminary data.</text>
</comment>
<evidence type="ECO:0000256" key="1">
    <source>
        <dbReference type="ARBA" id="ARBA00012493"/>
    </source>
</evidence>
<keyword evidence="3" id="KW-0548">Nucleotidyltransferase</keyword>
<gene>
    <name evidence="11" type="ORF">F1649_15660</name>
</gene>
<evidence type="ECO:0000256" key="6">
    <source>
        <dbReference type="ARBA" id="ARBA00022918"/>
    </source>
</evidence>
<dbReference type="AlphaFoldDB" id="A0A5M9H0H0"/>
<evidence type="ECO:0000313" key="11">
    <source>
        <dbReference type="EMBL" id="KAA8480060.1"/>
    </source>
</evidence>
<keyword evidence="4" id="KW-0479">Metal-binding</keyword>
<dbReference type="InterPro" id="IPR000477">
    <property type="entry name" value="RT_dom"/>
</dbReference>
<keyword evidence="7" id="KW-0051">Antiviral defense</keyword>